<dbReference type="InterPro" id="IPR050263">
    <property type="entry name" value="Bact_Fimbrial_Adh_Pro"/>
</dbReference>
<dbReference type="PANTHER" id="PTHR33420:SF34">
    <property type="entry name" value="MINOR FIMBRIAL SUBUNIT"/>
    <property type="match status" value="1"/>
</dbReference>
<sequence length="170" mass="17818">MRQWRLRLGTVTCAAMLSAVSMPLAAGSKTVNMTLTIVVNAAPPCTVTGGEVEFGNVLTTKVDGMNYRQAVGYRLSCNGRVSDYLKLQIQGNAVTINGESVLQTDVDGLGIRLQTATDGTLVSPGNTQWLSFQYSGGSGPAIEAIPVKDNGITLTGGAFNEGATLVVDYQ</sequence>
<dbReference type="EMBL" id="AACXVE010000007">
    <property type="protein sequence ID" value="EAN3442198.1"/>
    <property type="molecule type" value="Genomic_DNA"/>
</dbReference>
<evidence type="ECO:0000256" key="1">
    <source>
        <dbReference type="SAM" id="SignalP"/>
    </source>
</evidence>
<dbReference type="NCBIfam" id="NF011814">
    <property type="entry name" value="PRK15286.1"/>
    <property type="match status" value="1"/>
</dbReference>
<dbReference type="SUPFAM" id="SSF49401">
    <property type="entry name" value="Bacterial adhesins"/>
    <property type="match status" value="1"/>
</dbReference>
<comment type="caution">
    <text evidence="3">The sequence shown here is derived from an EMBL/GenBank/DDBJ whole genome shotgun (WGS) entry which is preliminary data.</text>
</comment>
<dbReference type="InterPro" id="IPR008966">
    <property type="entry name" value="Adhesion_dom_sf"/>
</dbReference>
<dbReference type="InterPro" id="IPR000259">
    <property type="entry name" value="Adhesion_dom_fimbrial"/>
</dbReference>
<accession>A0A5V1JM69</accession>
<keyword evidence="1" id="KW-0732">Signal</keyword>
<dbReference type="Pfam" id="PF00419">
    <property type="entry name" value="Fimbrial"/>
    <property type="match status" value="1"/>
</dbReference>
<gene>
    <name evidence="3" type="ORF">EFI20_10020</name>
</gene>
<reference evidence="3" key="1">
    <citation type="submission" date="2018-11" db="EMBL/GenBank/DDBJ databases">
        <authorList>
            <consortium name="PulseNet: The National Subtyping Network for Foodborne Disease Surveillance"/>
            <person name="Tarr C.L."/>
            <person name="Trees E."/>
            <person name="Katz L.S."/>
            <person name="Carleton-Romer H.A."/>
            <person name="Stroika S."/>
            <person name="Kucerova Z."/>
            <person name="Roache K.F."/>
            <person name="Sabol A.L."/>
            <person name="Besser J."/>
            <person name="Gerner-Smidt P."/>
        </authorList>
    </citation>
    <scope>NUCLEOTIDE SEQUENCE</scope>
    <source>
        <strain evidence="3">PNUSAS060268</strain>
    </source>
</reference>
<protein>
    <submittedName>
        <fullName evidence="3">Fimbrial protein</fullName>
    </submittedName>
</protein>
<dbReference type="Gene3D" id="2.60.40.1090">
    <property type="entry name" value="Fimbrial-type adhesion domain"/>
    <property type="match status" value="1"/>
</dbReference>
<evidence type="ECO:0000313" key="3">
    <source>
        <dbReference type="EMBL" id="EAN3442198.1"/>
    </source>
</evidence>
<feature type="domain" description="Fimbrial-type adhesion" evidence="2">
    <location>
        <begin position="32"/>
        <end position="170"/>
    </location>
</feature>
<evidence type="ECO:0000259" key="2">
    <source>
        <dbReference type="Pfam" id="PF00419"/>
    </source>
</evidence>
<dbReference type="InterPro" id="IPR036937">
    <property type="entry name" value="Adhesion_dom_fimbrial_sf"/>
</dbReference>
<dbReference type="AlphaFoldDB" id="A0A5V1JM69"/>
<organism evidence="3">
    <name type="scientific">Salmonella enterica</name>
    <name type="common">Salmonella choleraesuis</name>
    <dbReference type="NCBI Taxonomy" id="28901"/>
    <lineage>
        <taxon>Bacteria</taxon>
        <taxon>Pseudomonadati</taxon>
        <taxon>Pseudomonadota</taxon>
        <taxon>Gammaproteobacteria</taxon>
        <taxon>Enterobacterales</taxon>
        <taxon>Enterobacteriaceae</taxon>
        <taxon>Salmonella</taxon>
    </lineage>
</organism>
<feature type="signal peptide" evidence="1">
    <location>
        <begin position="1"/>
        <end position="26"/>
    </location>
</feature>
<dbReference type="GO" id="GO:0043709">
    <property type="term" value="P:cell adhesion involved in single-species biofilm formation"/>
    <property type="evidence" value="ECO:0007669"/>
    <property type="project" value="TreeGrafter"/>
</dbReference>
<dbReference type="RefSeq" id="WP_001250310.1">
    <property type="nucleotide sequence ID" value="NZ_JYRR01000064.1"/>
</dbReference>
<name>A0A5V1JM69_SALER</name>
<dbReference type="GO" id="GO:0009289">
    <property type="term" value="C:pilus"/>
    <property type="evidence" value="ECO:0007669"/>
    <property type="project" value="InterPro"/>
</dbReference>
<dbReference type="PANTHER" id="PTHR33420">
    <property type="entry name" value="FIMBRIAL SUBUNIT ELFA-RELATED"/>
    <property type="match status" value="1"/>
</dbReference>
<feature type="chain" id="PRO_5030140308" evidence="1">
    <location>
        <begin position="27"/>
        <end position="170"/>
    </location>
</feature>
<proteinExistence type="predicted"/>